<keyword evidence="2" id="KW-0378">Hydrolase</keyword>
<proteinExistence type="predicted"/>
<evidence type="ECO:0000256" key="3">
    <source>
        <dbReference type="ARBA" id="ARBA00022806"/>
    </source>
</evidence>
<evidence type="ECO:0000256" key="1">
    <source>
        <dbReference type="ARBA" id="ARBA00022741"/>
    </source>
</evidence>
<dbReference type="CDD" id="cd17932">
    <property type="entry name" value="DEXQc_UvrD"/>
    <property type="match status" value="1"/>
</dbReference>
<dbReference type="InterPro" id="IPR013986">
    <property type="entry name" value="DExx_box_DNA_helicase_dom_sf"/>
</dbReference>
<dbReference type="Pfam" id="PF00580">
    <property type="entry name" value="UvrD-helicase"/>
    <property type="match status" value="1"/>
</dbReference>
<feature type="non-terminal residue" evidence="7">
    <location>
        <position position="1"/>
    </location>
</feature>
<evidence type="ECO:0000259" key="6">
    <source>
        <dbReference type="PROSITE" id="PS51198"/>
    </source>
</evidence>
<keyword evidence="4" id="KW-0067">ATP-binding</keyword>
<dbReference type="InterPro" id="IPR027417">
    <property type="entry name" value="P-loop_NTPase"/>
</dbReference>
<keyword evidence="1" id="KW-0547">Nucleotide-binding</keyword>
<evidence type="ECO:0000313" key="7">
    <source>
        <dbReference type="EMBL" id="GAH31746.1"/>
    </source>
</evidence>
<evidence type="ECO:0000256" key="2">
    <source>
        <dbReference type="ARBA" id="ARBA00022801"/>
    </source>
</evidence>
<dbReference type="PANTHER" id="PTHR11070:SF2">
    <property type="entry name" value="ATP-DEPENDENT DNA HELICASE SRS2"/>
    <property type="match status" value="1"/>
</dbReference>
<dbReference type="GO" id="GO:0043138">
    <property type="term" value="F:3'-5' DNA helicase activity"/>
    <property type="evidence" value="ECO:0007669"/>
    <property type="project" value="TreeGrafter"/>
</dbReference>
<feature type="domain" description="UvrD-like helicase ATP-binding" evidence="6">
    <location>
        <begin position="1"/>
        <end position="160"/>
    </location>
</feature>
<dbReference type="GO" id="GO:0000725">
    <property type="term" value="P:recombinational repair"/>
    <property type="evidence" value="ECO:0007669"/>
    <property type="project" value="TreeGrafter"/>
</dbReference>
<reference evidence="7" key="1">
    <citation type="journal article" date="2014" name="Front. Microbiol.">
        <title>High frequency of phylogenetically diverse reductive dehalogenase-homologous genes in deep subseafloor sedimentary metagenomes.</title>
        <authorList>
            <person name="Kawai M."/>
            <person name="Futagami T."/>
            <person name="Toyoda A."/>
            <person name="Takaki Y."/>
            <person name="Nishi S."/>
            <person name="Hori S."/>
            <person name="Arai W."/>
            <person name="Tsubouchi T."/>
            <person name="Morono Y."/>
            <person name="Uchiyama I."/>
            <person name="Ito T."/>
            <person name="Fujiyama A."/>
            <person name="Inagaki F."/>
            <person name="Takami H."/>
        </authorList>
    </citation>
    <scope>NUCLEOTIDE SEQUENCE</scope>
    <source>
        <strain evidence="7">Expedition CK06-06</strain>
    </source>
</reference>
<dbReference type="AlphaFoldDB" id="X1EEN0"/>
<dbReference type="SUPFAM" id="SSF52540">
    <property type="entry name" value="P-loop containing nucleoside triphosphate hydrolases"/>
    <property type="match status" value="1"/>
</dbReference>
<dbReference type="GO" id="GO:0033202">
    <property type="term" value="C:DNA helicase complex"/>
    <property type="evidence" value="ECO:0007669"/>
    <property type="project" value="TreeGrafter"/>
</dbReference>
<name>X1EEN0_9ZZZZ</name>
<gene>
    <name evidence="7" type="ORF">S03H2_23560</name>
</gene>
<dbReference type="InterPro" id="IPR000212">
    <property type="entry name" value="DNA_helicase_UvrD/REP"/>
</dbReference>
<organism evidence="7">
    <name type="scientific">marine sediment metagenome</name>
    <dbReference type="NCBI Taxonomy" id="412755"/>
    <lineage>
        <taxon>unclassified sequences</taxon>
        <taxon>metagenomes</taxon>
        <taxon>ecological metagenomes</taxon>
    </lineage>
</organism>
<comment type="caution">
    <text evidence="7">The sequence shown here is derived from an EMBL/GenBank/DDBJ whole genome shotgun (WGS) entry which is preliminary data.</text>
</comment>
<dbReference type="GO" id="GO:0005829">
    <property type="term" value="C:cytosol"/>
    <property type="evidence" value="ECO:0007669"/>
    <property type="project" value="TreeGrafter"/>
</dbReference>
<dbReference type="PROSITE" id="PS51198">
    <property type="entry name" value="UVRD_HELICASE_ATP_BIND"/>
    <property type="match status" value="1"/>
</dbReference>
<dbReference type="Gene3D" id="1.10.10.160">
    <property type="match status" value="1"/>
</dbReference>
<dbReference type="GO" id="GO:0016787">
    <property type="term" value="F:hydrolase activity"/>
    <property type="evidence" value="ECO:0007669"/>
    <property type="project" value="UniProtKB-KW"/>
</dbReference>
<keyword evidence="5" id="KW-0238">DNA-binding</keyword>
<keyword evidence="3" id="KW-0347">Helicase</keyword>
<dbReference type="PANTHER" id="PTHR11070">
    <property type="entry name" value="UVRD / RECB / PCRA DNA HELICASE FAMILY MEMBER"/>
    <property type="match status" value="1"/>
</dbReference>
<evidence type="ECO:0000256" key="5">
    <source>
        <dbReference type="ARBA" id="ARBA00023125"/>
    </source>
</evidence>
<dbReference type="InterPro" id="IPR014016">
    <property type="entry name" value="UvrD-like_ATP-bd"/>
</dbReference>
<sequence length="185" mass="21256">LILRDAVEDISPDLVKDIKRISRKIQLLKAQNKIPKMLPNGSIIKKIYRRYQELLRFHKALDYEDLIIEACSLINSNKNILQIYQKKCENLLVDEFQDMNPAEYTLIKLLAGNGNGLLVVGDDDQSIYTFRGSTPQIILGFTDDYINSEEKIMTACFRCPPKVLLGALGLIINNRHRRNKQLKPL</sequence>
<dbReference type="GO" id="GO:0005524">
    <property type="term" value="F:ATP binding"/>
    <property type="evidence" value="ECO:0007669"/>
    <property type="project" value="UniProtKB-KW"/>
</dbReference>
<dbReference type="EMBL" id="BARU01012894">
    <property type="protein sequence ID" value="GAH31746.1"/>
    <property type="molecule type" value="Genomic_DNA"/>
</dbReference>
<protein>
    <recommendedName>
        <fullName evidence="6">UvrD-like helicase ATP-binding domain-containing protein</fullName>
    </recommendedName>
</protein>
<dbReference type="Gene3D" id="3.40.50.300">
    <property type="entry name" value="P-loop containing nucleotide triphosphate hydrolases"/>
    <property type="match status" value="1"/>
</dbReference>
<dbReference type="GO" id="GO:0003677">
    <property type="term" value="F:DNA binding"/>
    <property type="evidence" value="ECO:0007669"/>
    <property type="project" value="UniProtKB-KW"/>
</dbReference>
<accession>X1EEN0</accession>
<evidence type="ECO:0000256" key="4">
    <source>
        <dbReference type="ARBA" id="ARBA00022840"/>
    </source>
</evidence>